<evidence type="ECO:0000313" key="3">
    <source>
        <dbReference type="Proteomes" id="UP000683925"/>
    </source>
</evidence>
<evidence type="ECO:0000256" key="1">
    <source>
        <dbReference type="SAM" id="Phobius"/>
    </source>
</evidence>
<organism evidence="2 3">
    <name type="scientific">Paramecium octaurelia</name>
    <dbReference type="NCBI Taxonomy" id="43137"/>
    <lineage>
        <taxon>Eukaryota</taxon>
        <taxon>Sar</taxon>
        <taxon>Alveolata</taxon>
        <taxon>Ciliophora</taxon>
        <taxon>Intramacronucleata</taxon>
        <taxon>Oligohymenophorea</taxon>
        <taxon>Peniculida</taxon>
        <taxon>Parameciidae</taxon>
        <taxon>Paramecium</taxon>
    </lineage>
</organism>
<reference evidence="2" key="1">
    <citation type="submission" date="2021-01" db="EMBL/GenBank/DDBJ databases">
        <authorList>
            <consortium name="Genoscope - CEA"/>
            <person name="William W."/>
        </authorList>
    </citation>
    <scope>NUCLEOTIDE SEQUENCE</scope>
</reference>
<feature type="transmembrane region" description="Helical" evidence="1">
    <location>
        <begin position="2547"/>
        <end position="2568"/>
    </location>
</feature>
<name>A0A8S1V8K7_PAROT</name>
<feature type="transmembrane region" description="Helical" evidence="1">
    <location>
        <begin position="2494"/>
        <end position="2516"/>
    </location>
</feature>
<accession>A0A8S1V8K7</accession>
<keyword evidence="1" id="KW-0472">Membrane</keyword>
<keyword evidence="1" id="KW-1133">Transmembrane helix</keyword>
<keyword evidence="3" id="KW-1185">Reference proteome</keyword>
<comment type="caution">
    <text evidence="2">The sequence shown here is derived from an EMBL/GenBank/DDBJ whole genome shotgun (WGS) entry which is preliminary data.</text>
</comment>
<feature type="transmembrane region" description="Helical" evidence="1">
    <location>
        <begin position="2574"/>
        <end position="2596"/>
    </location>
</feature>
<dbReference type="Proteomes" id="UP000683925">
    <property type="component" value="Unassembled WGS sequence"/>
</dbReference>
<feature type="transmembrane region" description="Helical" evidence="1">
    <location>
        <begin position="2409"/>
        <end position="2432"/>
    </location>
</feature>
<dbReference type="PANTHER" id="PTHR11319:SF35">
    <property type="entry name" value="OUTER MEMBRANE PROTEIN PMPC-RELATED"/>
    <property type="match status" value="1"/>
</dbReference>
<dbReference type="OrthoDB" id="77931at2759"/>
<dbReference type="PANTHER" id="PTHR11319">
    <property type="entry name" value="G PROTEIN-COUPLED RECEPTOR-RELATED"/>
    <property type="match status" value="1"/>
</dbReference>
<keyword evidence="1" id="KW-0812">Transmembrane</keyword>
<gene>
    <name evidence="2" type="ORF">POCTA_138.1.T0620094</name>
</gene>
<feature type="transmembrane region" description="Helical" evidence="1">
    <location>
        <begin position="64"/>
        <end position="86"/>
    </location>
</feature>
<sequence>MKNTKVIKYLFDLKFNVCWLIYKVLLSRVVPFLIRSQVSLVIVMSKLAWFTLGSQYIKNVFKFLFVNQNIIINMNIIVFALLGFLFDLSFEISTTNYETDTKFNYCLNVVKGNCELCQQQYFLFSLPQDHNELGLKAGTRVCVECPYLKFNEANNYYCGDCLDNSQTWDKSRLCTYDYKTKSTGTSVFHKIERPAKQLFYVVKSGLQDFTTQSCDGCDHFCKSQNQTCLPVSKQFSYDLNNLYLSCTDGYEYSDVISGCDPCPENCKSCQINKYISLDDSGKTIVTIKKNCLICNSGFSLLTTRAEQNGVETYSQCVACFTGCDACYFGRDGINLNEKPWDDYNNNPLLLTTNYETDEVQFFIDLFKLYRIAQRCEQCTSTTQSTFVPTLSRRACIRCGTNCKRCEYKFGSILPTRDKQKVVEPETSEPTTAEIEAVESQYTLRCRECDKFTQTFYAVGTGCTDCSIANCKLCAKVGDPTLGSDSSFSTIALDFVPLPKEEQSMEKCLLCEDGYFLADDYKTCTIFDTINKPKTGCLTYYKQTVLIQQCLQCDIGYTLYKNDSSGNWECRMDCSSLMQDYLCQSCVINGLKQRCLRCLDGFYVDMQTGKCVQCAENGHCKKCYTLSLVSVHHTEYFDYLFDGQSNTLSEKKILGPYCYECTPGDAFKGPILNEDLRYCEKGGQNCAQFLAKGTKGYCDQCDSSLVGISLSSSIDDSDCIQCPEITIGCRERSTDEIKQLNQFYDPTEDKYKKYARLSFKCDDGGNNYYDSKIGRCISKTDCPTPCDRTDEITITADCQQNQPNANDEWKINSQYSDITSKNTYLILEDKMDSATRDALFEEWNKKAVTKITIILDFQYFSGDNAKCFFQKDTYFTSNIRKNVFSVQNLELKIQTNAPTPNERIQWFIQKTIYFAYFTSISINGIELYPASDRGNLYSNIPKYETPFGFQFLNNTGSVLYLENVKIGNINAEDHYLDKSAYTTPYSAVAVTLKKQKPFFAILLNTYDIYLKNVVIQSQNYLVSSDITFQAKPFGLVYDSDITIPYLNIRLENVKFYDIAVEKQALFELQSVSFLTPPEWNSKIIITQVQFEDCYFVNDGAFLSTAVLDEPMGIVIINSLYMRNMEYNNSRGIADFTTMQQIKVNNFQMQDSKVNSTALFRITTIELSDAYLQNTKFTFKGRLIQTQYELKTIRINDPEFSGLKLQFINLEFDQVICLTPACLILITEIQNDYFMPINITMKGLVIKQINTVGFDETIWEAATSASIRIEKSNRLQVSDFESVENADLAIFYVEQVWTTKFVNINCHQKEGLSIRNNYCLFINNPYKGVELINVQLLNLVGRDNSFIGISSWSNLIYNTSTSEYQETIVINGVYVTQCTIITTVLAVPSSAILIDSTQMQIVQINFMYFFKNTHLMEIQGSLRPSNPTFLIRSVVGTLILQNSLWRSNSVSGYGSVLYLEVGTQIIFNVSMVNSNFDPETKTPFPTINEKAEGGHLFISTFLLDMSDCTFFNSTAKLGGGLYIKTLKEGMVTLRNISVRYAYTPLSGTVSSRGGCVYIDSMASELDMKIQNAEFRDCFTRGEGGGIFLISYDKKQQFKIQDSTIANCYALSGLAIKTLFFSRTIEKQKMMLQDVKISGNSSNSLVYLAQLGSFQSIEKFLFLKRIAAIEQDFGQIEIQNAYSEGLFYYGFLSIWQSTLIKLNTIESQHSILSYRPYIEIQEPLENPITVDLVQFRNISSISLANLNCTSITNSALCRLLEIRIEFPEYQINPALMLFDLIQEKTPLIMKNVAINRVICKECHGGLVQIMRVSNSRMIPLVQMSSCRCSNSESSYYGCFSVSSDQYLREQTTMDKLLGTSLTSNLTLDKIPQYTNMSESSSNRLLATDTSDQVKYNFSYAIPNPAYLSHVIVESLNINDVKAIHGGGISFYGLTVNVTSSYCSLAVVTGRGGCIYFESYPKDGGTIQHRLNIADSSFYRNNASIGGAIAVVESGINNYALTSITLIQNFASKYGDDVAQYPTSLGIRVKSVLQKQGNLDFHTGWLHYPLVIKSGQELKKFENQSVVLVFLDKNNNVMSYQHDTECSLSSNVTKTKDNQTSTFPGETIRRFDINDVQGFDYSNQIINFDPYNQITLDAVFNSSHINIPIYHDQYPYQCKGFDTGYTLQVRIRSVECELGEQYNDQQETCTPCSVGTFALEYKTDTCRKIDETKMNYTYMNKISIKSSYWRPHYQSGEVEECKNKVYNCKGGFDVGNDLCQDGFIGALCEECDIYGSYWGESYSNSAKYECGLCQEKTRNQLMIAFITIFTIYSTLQSVKGHEDRMEKVVTMKVLRQLKLLSAKASLDQAAILMKIFNNFVQLLSILEGFKIDIPQGTVDTINTVSMPAKSMGNALDCFLVDGAGDVDMIYLRLIWSLAIQLLYIIAMTLIILVLIFKNRFKWKSLQTMAIYMFIFLQPTFLIEFANLIARRDISGEGYIQSNVSYKYDTQTHNVWLSWFAYPGFFIFLFVIPFIFFYQLLVGKWYERFDQIAFMQSWGYFYHEYSNDKDRIIYYWEFVRIYIRAFISILICLQAQNVIMMGSLSSILTFIYLLLSLYVQPYSNKKLNKIDQISNVILTLTFSIATIVYSTIQNENFQITLAGYVIMGILIIPFLLYIIFEIVGENFESKANLIDNIRDKINKKYPSLIKVRNCLTCWNCCDSFNIPKFILQNRTTSRRRAKELWRDLMATVNESLEEWKFDRDRPFKVKKWFNEPLVLQDEGMDEYQIY</sequence>
<proteinExistence type="predicted"/>
<evidence type="ECO:0000313" key="2">
    <source>
        <dbReference type="EMBL" id="CAD8173570.1"/>
    </source>
</evidence>
<protein>
    <submittedName>
        <fullName evidence="2">Uncharacterized protein</fullName>
    </submittedName>
</protein>
<dbReference type="OMA" id="NTHLMEI"/>
<feature type="transmembrane region" description="Helical" evidence="1">
    <location>
        <begin position="2608"/>
        <end position="2627"/>
    </location>
</feature>
<dbReference type="EMBL" id="CAJJDP010000061">
    <property type="protein sequence ID" value="CAD8173570.1"/>
    <property type="molecule type" value="Genomic_DNA"/>
</dbReference>
<feature type="transmembrane region" description="Helical" evidence="1">
    <location>
        <begin position="2444"/>
        <end position="2465"/>
    </location>
</feature>
<feature type="transmembrane region" description="Helical" evidence="1">
    <location>
        <begin position="2633"/>
        <end position="2655"/>
    </location>
</feature>